<dbReference type="STRING" id="1790137.AXE80_00995"/>
<feature type="transmembrane region" description="Helical" evidence="2">
    <location>
        <begin position="12"/>
        <end position="34"/>
    </location>
</feature>
<evidence type="ECO:0000313" key="4">
    <source>
        <dbReference type="Proteomes" id="UP000092967"/>
    </source>
</evidence>
<evidence type="ECO:0000256" key="2">
    <source>
        <dbReference type="SAM" id="Phobius"/>
    </source>
</evidence>
<feature type="compositionally biased region" description="Polar residues" evidence="1">
    <location>
        <begin position="60"/>
        <end position="77"/>
    </location>
</feature>
<proteinExistence type="predicted"/>
<dbReference type="AlphaFoldDB" id="A0A1B1Y2F6"/>
<reference evidence="3 4" key="1">
    <citation type="submission" date="2016-02" db="EMBL/GenBank/DDBJ databases">
        <authorList>
            <person name="Wen L."/>
            <person name="He K."/>
            <person name="Yang H."/>
        </authorList>
    </citation>
    <scope>NUCLEOTIDE SEQUENCE [LARGE SCALE GENOMIC DNA]</scope>
    <source>
        <strain evidence="3 4">CZ1127</strain>
    </source>
</reference>
<feature type="region of interest" description="Disordered" evidence="1">
    <location>
        <begin position="92"/>
        <end position="181"/>
    </location>
</feature>
<keyword evidence="2" id="KW-1133">Transmembrane helix</keyword>
<feature type="compositionally biased region" description="Basic and acidic residues" evidence="1">
    <location>
        <begin position="99"/>
        <end position="129"/>
    </location>
</feature>
<evidence type="ECO:0000313" key="3">
    <source>
        <dbReference type="EMBL" id="ANW94955.1"/>
    </source>
</evidence>
<dbReference type="RefSeq" id="WP_068824059.1">
    <property type="nucleotide sequence ID" value="NZ_CP014224.1"/>
</dbReference>
<sequence>MMFKTTYQKQSAILTAILMVLVVFIMFFCGLRYLDPPEEYGVAINFGTSDVGSGAPKLNESIQSNPTPSQAEPVTKSVENNVTEEKVITQENAEAPVIKPKEKKTEQPVKTVEKKVEEKKVEKPVEKKAPTPTKETQNVLNSLFGNPSKGEVVEGEGDDTAQGVKGSTSGDPNSDKYYGNKGLDGDGDYLLGGREAMSKPKITPNCNEEGIVVVKVTVNNDGKVISAVPGEKGTTNSSPCLFEPAKKAALATTWNADGNAPSKQVGYIYYYFKPK</sequence>
<accession>A0A1B1Y2F6</accession>
<evidence type="ECO:0000256" key="1">
    <source>
        <dbReference type="SAM" id="MobiDB-lite"/>
    </source>
</evidence>
<dbReference type="EMBL" id="CP014224">
    <property type="protein sequence ID" value="ANW94955.1"/>
    <property type="molecule type" value="Genomic_DNA"/>
</dbReference>
<organism evidence="3 4">
    <name type="scientific">Wenyingzhuangia fucanilytica</name>
    <dbReference type="NCBI Taxonomy" id="1790137"/>
    <lineage>
        <taxon>Bacteria</taxon>
        <taxon>Pseudomonadati</taxon>
        <taxon>Bacteroidota</taxon>
        <taxon>Flavobacteriia</taxon>
        <taxon>Flavobacteriales</taxon>
        <taxon>Flavobacteriaceae</taxon>
        <taxon>Wenyingzhuangia</taxon>
    </lineage>
</organism>
<gene>
    <name evidence="3" type="ORF">AXE80_00995</name>
</gene>
<keyword evidence="2" id="KW-0472">Membrane</keyword>
<feature type="region of interest" description="Disordered" evidence="1">
    <location>
        <begin position="55"/>
        <end position="77"/>
    </location>
</feature>
<protein>
    <submittedName>
        <fullName evidence="3">Energy transducer TonB</fullName>
    </submittedName>
</protein>
<name>A0A1B1Y2F6_9FLAO</name>
<dbReference type="Proteomes" id="UP000092967">
    <property type="component" value="Chromosome"/>
</dbReference>
<keyword evidence="4" id="KW-1185">Reference proteome</keyword>
<dbReference type="KEGG" id="wfu:AXE80_00995"/>
<keyword evidence="2" id="KW-0812">Transmembrane</keyword>